<evidence type="ECO:0000313" key="7">
    <source>
        <dbReference type="Proteomes" id="UP000230709"/>
    </source>
</evidence>
<evidence type="ECO:0000256" key="1">
    <source>
        <dbReference type="ARBA" id="ARBA00022553"/>
    </source>
</evidence>
<gene>
    <name evidence="6" type="ORF">CQW49_04710</name>
</gene>
<dbReference type="GO" id="GO:0000160">
    <property type="term" value="P:phosphorelay signal transduction system"/>
    <property type="evidence" value="ECO:0007669"/>
    <property type="project" value="InterPro"/>
</dbReference>
<evidence type="ECO:0000256" key="3">
    <source>
        <dbReference type="ARBA" id="ARBA00023163"/>
    </source>
</evidence>
<evidence type="ECO:0000256" key="4">
    <source>
        <dbReference type="PROSITE-ProRule" id="PRU00169"/>
    </source>
</evidence>
<dbReference type="EMBL" id="CP023737">
    <property type="protein sequence ID" value="ATQ67270.1"/>
    <property type="molecule type" value="Genomic_DNA"/>
</dbReference>
<feature type="domain" description="Response regulatory" evidence="5">
    <location>
        <begin position="31"/>
        <end position="141"/>
    </location>
</feature>
<evidence type="ECO:0000313" key="6">
    <source>
        <dbReference type="EMBL" id="ATQ67270.1"/>
    </source>
</evidence>
<accession>A0A2D2CWZ8</accession>
<proteinExistence type="predicted"/>
<dbReference type="Gene3D" id="3.40.50.2300">
    <property type="match status" value="1"/>
</dbReference>
<dbReference type="InterPro" id="IPR011006">
    <property type="entry name" value="CheY-like_superfamily"/>
</dbReference>
<evidence type="ECO:0000259" key="5">
    <source>
        <dbReference type="PROSITE" id="PS50110"/>
    </source>
</evidence>
<dbReference type="InterPro" id="IPR050595">
    <property type="entry name" value="Bact_response_regulator"/>
</dbReference>
<reference evidence="7" key="1">
    <citation type="submission" date="2017-10" db="EMBL/GenBank/DDBJ databases">
        <title>Completed PacBio SMRT sequence of Methylosinus trichosporium OB3b reveals presence of a third large plasmid.</title>
        <authorList>
            <person name="Charles T.C."/>
            <person name="Lynch M.D.J."/>
            <person name="Heil J.R."/>
            <person name="Cheng J."/>
        </authorList>
    </citation>
    <scope>NUCLEOTIDE SEQUENCE [LARGE SCALE GENOMIC DNA]</scope>
    <source>
        <strain evidence="7">OB3b</strain>
    </source>
</reference>
<dbReference type="PANTHER" id="PTHR44591">
    <property type="entry name" value="STRESS RESPONSE REGULATOR PROTEIN 1"/>
    <property type="match status" value="1"/>
</dbReference>
<dbReference type="Proteomes" id="UP000230709">
    <property type="component" value="Chromosome"/>
</dbReference>
<dbReference type="PROSITE" id="PS50110">
    <property type="entry name" value="RESPONSE_REGULATORY"/>
    <property type="match status" value="1"/>
</dbReference>
<dbReference type="AlphaFoldDB" id="A0A2D2CWZ8"/>
<name>A0A2D2CWZ8_METT3</name>
<dbReference type="Pfam" id="PF00072">
    <property type="entry name" value="Response_reg"/>
    <property type="match status" value="1"/>
</dbReference>
<dbReference type="SUPFAM" id="SSF52172">
    <property type="entry name" value="CheY-like"/>
    <property type="match status" value="1"/>
</dbReference>
<keyword evidence="2" id="KW-0805">Transcription regulation</keyword>
<dbReference type="InterPro" id="IPR001789">
    <property type="entry name" value="Sig_transdc_resp-reg_receiver"/>
</dbReference>
<dbReference type="KEGG" id="mtw:CQW49_04710"/>
<evidence type="ECO:0000256" key="2">
    <source>
        <dbReference type="ARBA" id="ARBA00023015"/>
    </source>
</evidence>
<keyword evidence="3" id="KW-0804">Transcription</keyword>
<dbReference type="SMART" id="SM00448">
    <property type="entry name" value="REC"/>
    <property type="match status" value="1"/>
</dbReference>
<organism evidence="6 7">
    <name type="scientific">Methylosinus trichosporium (strain ATCC 35070 / NCIMB 11131 / UNIQEM 75 / OB3b)</name>
    <dbReference type="NCBI Taxonomy" id="595536"/>
    <lineage>
        <taxon>Bacteria</taxon>
        <taxon>Pseudomonadati</taxon>
        <taxon>Pseudomonadota</taxon>
        <taxon>Alphaproteobacteria</taxon>
        <taxon>Hyphomicrobiales</taxon>
        <taxon>Methylocystaceae</taxon>
        <taxon>Methylosinus</taxon>
    </lineage>
</organism>
<dbReference type="RefSeq" id="WP_003612839.1">
    <property type="nucleotide sequence ID" value="NZ_CP023737.1"/>
</dbReference>
<keyword evidence="7" id="KW-1185">Reference proteome</keyword>
<protein>
    <submittedName>
        <fullName evidence="6">Response regulator</fullName>
    </submittedName>
</protein>
<dbReference type="PANTHER" id="PTHR44591:SF3">
    <property type="entry name" value="RESPONSE REGULATORY DOMAIN-CONTAINING PROTEIN"/>
    <property type="match status" value="1"/>
</dbReference>
<keyword evidence="1 4" id="KW-0597">Phosphoprotein</keyword>
<dbReference type="STRING" id="595536.GCA_000178815_04218"/>
<feature type="modified residue" description="4-aspartylphosphate" evidence="4">
    <location>
        <position position="81"/>
    </location>
</feature>
<sequence length="148" mass="15871">MSAMAESSDGRDAIVNDDRRAQAADALTGRRVLVVEDDPFISSALEDMLTEHGCVVIGSARTVARALHLAASEQIDVALLDVSVGPERVDPVAELLAGRDCPFIFTTGYGRAGLPEAHASRAMVEKPFYCDEVIDALRSALRRSSREA</sequence>